<dbReference type="InterPro" id="IPR051868">
    <property type="entry name" value="ZN346_ZMAT4"/>
</dbReference>
<evidence type="ECO:0000259" key="7">
    <source>
        <dbReference type="PROSITE" id="PS00028"/>
    </source>
</evidence>
<dbReference type="STRING" id="7395.A0A1A9UY86"/>
<dbReference type="VEuPathDB" id="VectorBase:GAUT019618"/>
<evidence type="ECO:0000256" key="2">
    <source>
        <dbReference type="ARBA" id="ARBA00022723"/>
    </source>
</evidence>
<keyword evidence="3" id="KW-0677">Repeat</keyword>
<evidence type="ECO:0000256" key="3">
    <source>
        <dbReference type="ARBA" id="ARBA00022737"/>
    </source>
</evidence>
<comment type="subcellular location">
    <subcellularLocation>
        <location evidence="1">Nucleus</location>
    </subcellularLocation>
</comment>
<dbReference type="SMART" id="SM00355">
    <property type="entry name" value="ZnF_C2H2"/>
    <property type="match status" value="2"/>
</dbReference>
<keyword evidence="5" id="KW-0862">Zinc</keyword>
<dbReference type="PROSITE" id="PS00028">
    <property type="entry name" value="ZINC_FINGER_C2H2_1"/>
    <property type="match status" value="1"/>
</dbReference>
<keyword evidence="2" id="KW-0479">Metal-binding</keyword>
<dbReference type="PANTHER" id="PTHR46144">
    <property type="entry name" value="ZINC FINGER PROTEIN 385B-LIKE"/>
    <property type="match status" value="1"/>
</dbReference>
<evidence type="ECO:0000313" key="8">
    <source>
        <dbReference type="EnsemblMetazoa" id="GAUT019618-PA"/>
    </source>
</evidence>
<evidence type="ECO:0000256" key="1">
    <source>
        <dbReference type="ARBA" id="ARBA00004123"/>
    </source>
</evidence>
<keyword evidence="6" id="KW-0539">Nucleus</keyword>
<dbReference type="SUPFAM" id="SSF57667">
    <property type="entry name" value="beta-beta-alpha zinc fingers"/>
    <property type="match status" value="2"/>
</dbReference>
<accession>A0A1A9UY86</accession>
<dbReference type="GO" id="GO:0003676">
    <property type="term" value="F:nucleic acid binding"/>
    <property type="evidence" value="ECO:0007669"/>
    <property type="project" value="InterPro"/>
</dbReference>
<dbReference type="SMART" id="SM00451">
    <property type="entry name" value="ZnF_U1"/>
    <property type="match status" value="2"/>
</dbReference>
<evidence type="ECO:0000313" key="9">
    <source>
        <dbReference type="Proteomes" id="UP000078200"/>
    </source>
</evidence>
<dbReference type="Proteomes" id="UP000078200">
    <property type="component" value="Unassembled WGS sequence"/>
</dbReference>
<proteinExistence type="predicted"/>
<protein>
    <recommendedName>
        <fullName evidence="7">C2H2-type domain-containing protein</fullName>
    </recommendedName>
</protein>
<dbReference type="InterPro" id="IPR013087">
    <property type="entry name" value="Znf_C2H2_type"/>
</dbReference>
<sequence length="278" mass="30813">MDYNFLRTYRNRSYVQREFANSYETLLPPPALGAVHHDYGSYAYYDDSPISPMINCAGQASAAEVCCKNRFIPVFAKPSGAGYYDPKGRWVCTASKQSFKIANDKRYDIGVQIKVSKSSSTDTNASKDVPKPNTETNDQSNNLLFCSLCCVSVTSALQMAMHLSGIKHKKKAQKTGAESTKLANEANTYQSVTTCFQLQEIALSTVLQVGLSTADSSDVFVCRTPNGQFYCNVCNTTMINVRSLQQHLSGKRHLKAQIPLRLSIFQTRLEGRHVAKCV</sequence>
<dbReference type="InterPro" id="IPR003604">
    <property type="entry name" value="Matrin/U1-like-C_Znf_C2H2"/>
</dbReference>
<dbReference type="Pfam" id="PF12171">
    <property type="entry name" value="zf-C2H2_jaz"/>
    <property type="match status" value="1"/>
</dbReference>
<evidence type="ECO:0000256" key="4">
    <source>
        <dbReference type="ARBA" id="ARBA00022771"/>
    </source>
</evidence>
<keyword evidence="9" id="KW-1185">Reference proteome</keyword>
<feature type="domain" description="C2H2-type" evidence="7">
    <location>
        <begin position="231"/>
        <end position="253"/>
    </location>
</feature>
<keyword evidence="4" id="KW-0863">Zinc-finger</keyword>
<dbReference type="InterPro" id="IPR022755">
    <property type="entry name" value="Znf_C2H2_jaz"/>
</dbReference>
<dbReference type="EnsemblMetazoa" id="GAUT019618-RA">
    <property type="protein sequence ID" value="GAUT019618-PA"/>
    <property type="gene ID" value="GAUT019618"/>
</dbReference>
<dbReference type="GO" id="GO:0005634">
    <property type="term" value="C:nucleus"/>
    <property type="evidence" value="ECO:0007669"/>
    <property type="project" value="UniProtKB-SubCell"/>
</dbReference>
<evidence type="ECO:0000256" key="5">
    <source>
        <dbReference type="ARBA" id="ARBA00022833"/>
    </source>
</evidence>
<reference evidence="8" key="1">
    <citation type="submission" date="2020-05" db="UniProtKB">
        <authorList>
            <consortium name="EnsemblMetazoa"/>
        </authorList>
    </citation>
    <scope>IDENTIFICATION</scope>
    <source>
        <strain evidence="8">TTRI</strain>
    </source>
</reference>
<dbReference type="AlphaFoldDB" id="A0A1A9UY86"/>
<dbReference type="PANTHER" id="PTHR46144:SF6">
    <property type="entry name" value="C2H2-TYPE DOMAIN-CONTAINING PROTEIN"/>
    <property type="match status" value="1"/>
</dbReference>
<name>A0A1A9UY86_GLOAU</name>
<organism evidence="8 9">
    <name type="scientific">Glossina austeni</name>
    <name type="common">Savannah tsetse fly</name>
    <dbReference type="NCBI Taxonomy" id="7395"/>
    <lineage>
        <taxon>Eukaryota</taxon>
        <taxon>Metazoa</taxon>
        <taxon>Ecdysozoa</taxon>
        <taxon>Arthropoda</taxon>
        <taxon>Hexapoda</taxon>
        <taxon>Insecta</taxon>
        <taxon>Pterygota</taxon>
        <taxon>Neoptera</taxon>
        <taxon>Endopterygota</taxon>
        <taxon>Diptera</taxon>
        <taxon>Brachycera</taxon>
        <taxon>Muscomorpha</taxon>
        <taxon>Hippoboscoidea</taxon>
        <taxon>Glossinidae</taxon>
        <taxon>Glossina</taxon>
    </lineage>
</organism>
<dbReference type="Gene3D" id="3.30.160.60">
    <property type="entry name" value="Classic Zinc Finger"/>
    <property type="match status" value="2"/>
</dbReference>
<dbReference type="InterPro" id="IPR036236">
    <property type="entry name" value="Znf_C2H2_sf"/>
</dbReference>
<dbReference type="GO" id="GO:0008270">
    <property type="term" value="F:zinc ion binding"/>
    <property type="evidence" value="ECO:0007669"/>
    <property type="project" value="UniProtKB-KW"/>
</dbReference>
<evidence type="ECO:0000256" key="6">
    <source>
        <dbReference type="ARBA" id="ARBA00023242"/>
    </source>
</evidence>
<dbReference type="Pfam" id="PF12874">
    <property type="entry name" value="zf-met"/>
    <property type="match status" value="1"/>
</dbReference>